<reference evidence="1 2" key="1">
    <citation type="submission" date="2018-06" db="EMBL/GenBank/DDBJ databases">
        <title>Comparative genomics reveals the genomic features of Rhizophagus irregularis, R. cerebriforme, R. diaphanum and Gigaspora rosea, and their symbiotic lifestyle signature.</title>
        <authorList>
            <person name="Morin E."/>
            <person name="San Clemente H."/>
            <person name="Chen E.C.H."/>
            <person name="De La Providencia I."/>
            <person name="Hainaut M."/>
            <person name="Kuo A."/>
            <person name="Kohler A."/>
            <person name="Murat C."/>
            <person name="Tang N."/>
            <person name="Roy S."/>
            <person name="Loubradou J."/>
            <person name="Henrissat B."/>
            <person name="Grigoriev I.V."/>
            <person name="Corradi N."/>
            <person name="Roux C."/>
            <person name="Martin F.M."/>
        </authorList>
    </citation>
    <scope>NUCLEOTIDE SEQUENCE [LARGE SCALE GENOMIC DNA]</scope>
    <source>
        <strain evidence="1 2">DAOM 227022</strain>
    </source>
</reference>
<gene>
    <name evidence="1" type="ORF">C1645_769850</name>
</gene>
<dbReference type="AlphaFoldDB" id="A0A397T626"/>
<evidence type="ECO:0000313" key="1">
    <source>
        <dbReference type="EMBL" id="RIA90484.1"/>
    </source>
</evidence>
<evidence type="ECO:0000313" key="2">
    <source>
        <dbReference type="Proteomes" id="UP000265703"/>
    </source>
</evidence>
<dbReference type="EMBL" id="QKYT01000180">
    <property type="protein sequence ID" value="RIA90484.1"/>
    <property type="molecule type" value="Genomic_DNA"/>
</dbReference>
<organism evidence="1 2">
    <name type="scientific">Glomus cerebriforme</name>
    <dbReference type="NCBI Taxonomy" id="658196"/>
    <lineage>
        <taxon>Eukaryota</taxon>
        <taxon>Fungi</taxon>
        <taxon>Fungi incertae sedis</taxon>
        <taxon>Mucoromycota</taxon>
        <taxon>Glomeromycotina</taxon>
        <taxon>Glomeromycetes</taxon>
        <taxon>Glomerales</taxon>
        <taxon>Glomeraceae</taxon>
        <taxon>Glomus</taxon>
    </lineage>
</organism>
<sequence>MVIDDGNNLISSKENNIHVVVGLDFGTTHSGFAYCHVEDQNICSYDSWHGTVGLLQTNTVLQYDDEYKNVKSWGAPALSKKPIR</sequence>
<name>A0A397T626_9GLOM</name>
<keyword evidence="2" id="KW-1185">Reference proteome</keyword>
<protein>
    <recommendedName>
        <fullName evidence="3">Hsp70 protein</fullName>
    </recommendedName>
</protein>
<dbReference type="Proteomes" id="UP000265703">
    <property type="component" value="Unassembled WGS sequence"/>
</dbReference>
<proteinExistence type="predicted"/>
<feature type="non-terminal residue" evidence="1">
    <location>
        <position position="84"/>
    </location>
</feature>
<dbReference type="OrthoDB" id="2963168at2759"/>
<comment type="caution">
    <text evidence="1">The sequence shown here is derived from an EMBL/GenBank/DDBJ whole genome shotgun (WGS) entry which is preliminary data.</text>
</comment>
<evidence type="ECO:0008006" key="3">
    <source>
        <dbReference type="Google" id="ProtNLM"/>
    </source>
</evidence>
<accession>A0A397T626</accession>